<dbReference type="PATRIC" id="fig|679936.5.peg.2398"/>
<feature type="binding site" evidence="1">
    <location>
        <position position="288"/>
    </location>
    <ligand>
        <name>Zn(2+)</name>
        <dbReference type="ChEBI" id="CHEBI:29105"/>
        <label>1</label>
    </ligand>
</feature>
<sequence>MYDLIIQGGRVMSPSDGLDTCTDIGIKDGRIAAIGSLADKAYDAPPNVVDARGKIVTAGFIDFHVHGFAYFTDYGTYPDDVGVKSGVTTVVDQGSAGYLTFPAFKKFMVDESRTRVFSFLNIGAVGTIKGSMLPALHSPATVDVAQVVHTIEQYPEIIRGIKTHAEMGGVALWGFEVLALAKQASREAKVPCYVHTGKLIPAPSTAWPDPDTVMPRAVTFLDPGDILTHCFTGHPGGILHSQGFVHPAVREALAAGVLLDVGYGEHFSFRVAETVLDQGVRPHIVSSDVHALFNRPHSLQATYGLAQAMSHLMALGFPLTELVEMVTERPAAILRIDDRVGHIRIGYDADLTIFSITEGEYTFRDRWGDVRPGTQLIRPESVVRHGHASSIESLAMESLV</sequence>
<dbReference type="HOGENOM" id="CLU_036699_2_0_9"/>
<evidence type="ECO:0000313" key="4">
    <source>
        <dbReference type="EMBL" id="AEW05782.1"/>
    </source>
</evidence>
<evidence type="ECO:0000256" key="1">
    <source>
        <dbReference type="PIRSR" id="PIRSR039004-1"/>
    </source>
</evidence>
<dbReference type="PIRSF" id="PIRSF039004">
    <property type="entry name" value="ADE_EF_0837"/>
    <property type="match status" value="1"/>
</dbReference>
<feature type="binding site" description="via carbamate group" evidence="1">
    <location>
        <position position="162"/>
    </location>
    <ligand>
        <name>Zn(2+)</name>
        <dbReference type="ChEBI" id="CHEBI:29105"/>
        <label>1</label>
    </ligand>
</feature>
<feature type="modified residue" description="N6-carboxylysine" evidence="2">
    <location>
        <position position="162"/>
    </location>
</feature>
<accession>G8TUQ8</accession>
<feature type="binding site" evidence="1">
    <location>
        <position position="229"/>
    </location>
    <ligand>
        <name>Zn(2+)</name>
        <dbReference type="ChEBI" id="CHEBI:29105"/>
        <label>2</label>
    </ligand>
</feature>
<dbReference type="Pfam" id="PF01979">
    <property type="entry name" value="Amidohydro_1"/>
    <property type="match status" value="1"/>
</dbReference>
<dbReference type="STRING" id="679936.Sulac_2314"/>
<feature type="domain" description="Amidohydrolase-related" evidence="3">
    <location>
        <begin position="270"/>
        <end position="354"/>
    </location>
</feature>
<dbReference type="EMBL" id="CP003179">
    <property type="protein sequence ID" value="AEW05782.1"/>
    <property type="molecule type" value="Genomic_DNA"/>
</dbReference>
<feature type="binding site" evidence="1">
    <location>
        <position position="64"/>
    </location>
    <ligand>
        <name>Zn(2+)</name>
        <dbReference type="ChEBI" id="CHEBI:29105"/>
        <label>1</label>
    </ligand>
</feature>
<evidence type="ECO:0000256" key="2">
    <source>
        <dbReference type="PIRSR" id="PIRSR039004-2"/>
    </source>
</evidence>
<keyword evidence="1" id="KW-0479">Metal-binding</keyword>
<dbReference type="Gene3D" id="2.30.40.10">
    <property type="entry name" value="Urease, subunit C, domain 1"/>
    <property type="match status" value="1"/>
</dbReference>
<feature type="binding site" evidence="1">
    <location>
        <position position="195"/>
    </location>
    <ligand>
        <name>Zn(2+)</name>
        <dbReference type="ChEBI" id="CHEBI:29105"/>
        <label>2</label>
    </ligand>
</feature>
<dbReference type="InterPro" id="IPR006680">
    <property type="entry name" value="Amidohydro-rel"/>
</dbReference>
<feature type="binding site" description="via carbamate group" evidence="1">
    <location>
        <position position="162"/>
    </location>
    <ligand>
        <name>Zn(2+)</name>
        <dbReference type="ChEBI" id="CHEBI:29105"/>
        <label>2</label>
    </ligand>
</feature>
<dbReference type="NCBIfam" id="NF006689">
    <property type="entry name" value="PRK09237.1"/>
    <property type="match status" value="1"/>
</dbReference>
<dbReference type="Proteomes" id="UP000005439">
    <property type="component" value="Chromosome"/>
</dbReference>
<name>G8TUQ8_SULAD</name>
<dbReference type="GO" id="GO:0019213">
    <property type="term" value="F:deacetylase activity"/>
    <property type="evidence" value="ECO:0007669"/>
    <property type="project" value="InterPro"/>
</dbReference>
<gene>
    <name evidence="4" type="ordered locus">Sulac_2314</name>
</gene>
<keyword evidence="1" id="KW-0862">Zinc</keyword>
<dbReference type="SUPFAM" id="SSF51556">
    <property type="entry name" value="Metallo-dependent hydrolases"/>
    <property type="match status" value="1"/>
</dbReference>
<evidence type="ECO:0000313" key="5">
    <source>
        <dbReference type="Proteomes" id="UP000005439"/>
    </source>
</evidence>
<dbReference type="GO" id="GO:0016810">
    <property type="term" value="F:hydrolase activity, acting on carbon-nitrogen (but not peptide) bonds"/>
    <property type="evidence" value="ECO:0007669"/>
    <property type="project" value="InterPro"/>
</dbReference>
<keyword evidence="5" id="KW-1185">Reference proteome</keyword>
<dbReference type="KEGG" id="sap:Sulac_2314"/>
<dbReference type="Gene3D" id="3.20.20.140">
    <property type="entry name" value="Metal-dependent hydrolases"/>
    <property type="match status" value="1"/>
</dbReference>
<proteinExistence type="predicted"/>
<dbReference type="InterPro" id="IPR032466">
    <property type="entry name" value="Metal_Hydrolase"/>
</dbReference>
<organism evidence="4 5">
    <name type="scientific">Sulfobacillus acidophilus (strain ATCC 700253 / DSM 10332 / NAL)</name>
    <dbReference type="NCBI Taxonomy" id="679936"/>
    <lineage>
        <taxon>Bacteria</taxon>
        <taxon>Bacillati</taxon>
        <taxon>Bacillota</taxon>
        <taxon>Clostridia</taxon>
        <taxon>Eubacteriales</taxon>
        <taxon>Clostridiales Family XVII. Incertae Sedis</taxon>
        <taxon>Sulfobacillus</taxon>
    </lineage>
</organism>
<dbReference type="PANTHER" id="PTHR42717">
    <property type="entry name" value="DIHYDROOROTASE-RELATED"/>
    <property type="match status" value="1"/>
</dbReference>
<protein>
    <submittedName>
        <fullName evidence="4">Amidohydrolase</fullName>
    </submittedName>
</protein>
<reference evidence="5" key="1">
    <citation type="submission" date="2011-12" db="EMBL/GenBank/DDBJ databases">
        <title>The complete genome of chromosome of Sulfobacillus acidophilus DSM 10332.</title>
        <authorList>
            <person name="Lucas S."/>
            <person name="Han J."/>
            <person name="Lapidus A."/>
            <person name="Bruce D."/>
            <person name="Goodwin L."/>
            <person name="Pitluck S."/>
            <person name="Peters L."/>
            <person name="Kyrpides N."/>
            <person name="Mavromatis K."/>
            <person name="Ivanova N."/>
            <person name="Mikhailova N."/>
            <person name="Chertkov O."/>
            <person name="Saunders E."/>
            <person name="Detter J.C."/>
            <person name="Tapia R."/>
            <person name="Han C."/>
            <person name="Land M."/>
            <person name="Hauser L."/>
            <person name="Markowitz V."/>
            <person name="Cheng J.-F."/>
            <person name="Hugenholtz P."/>
            <person name="Woyke T."/>
            <person name="Wu D."/>
            <person name="Pukall R."/>
            <person name="Gehrich-Schroeter G."/>
            <person name="Schneider S."/>
            <person name="Klenk H.-P."/>
            <person name="Eisen J.A."/>
        </authorList>
    </citation>
    <scope>NUCLEOTIDE SEQUENCE [LARGE SCALE GENOMIC DNA]</scope>
    <source>
        <strain evidence="5">ATCC 700253 / DSM 10332 / NAL</strain>
    </source>
</reference>
<dbReference type="SUPFAM" id="SSF51338">
    <property type="entry name" value="Composite domain of metallo-dependent hydrolases"/>
    <property type="match status" value="1"/>
</dbReference>
<dbReference type="GO" id="GO:0046872">
    <property type="term" value="F:metal ion binding"/>
    <property type="evidence" value="ECO:0007669"/>
    <property type="project" value="UniProtKB-KW"/>
</dbReference>
<dbReference type="PANTHER" id="PTHR42717:SF1">
    <property type="entry name" value="IMIDAZOLONEPROPIONASE AND RELATED AMIDOHYDROLASES"/>
    <property type="match status" value="1"/>
</dbReference>
<reference evidence="4 5" key="2">
    <citation type="journal article" date="2012" name="Stand. Genomic Sci.">
        <title>Complete genome sequence of the moderately thermophilic mineral-sulfide-oxidizing firmicute Sulfobacillus acidophilus type strain (NAL(T)).</title>
        <authorList>
            <person name="Anderson I."/>
            <person name="Chertkov O."/>
            <person name="Chen A."/>
            <person name="Saunders E."/>
            <person name="Lapidus A."/>
            <person name="Nolan M."/>
            <person name="Lucas S."/>
            <person name="Hammon N."/>
            <person name="Deshpande S."/>
            <person name="Cheng J.F."/>
            <person name="Han C."/>
            <person name="Tapia R."/>
            <person name="Goodwin L.A."/>
            <person name="Pitluck S."/>
            <person name="Liolios K."/>
            <person name="Pagani I."/>
            <person name="Ivanova N."/>
            <person name="Mikhailova N."/>
            <person name="Pati A."/>
            <person name="Palaniappan K."/>
            <person name="Land M."/>
            <person name="Pan C."/>
            <person name="Rohde M."/>
            <person name="Pukall R."/>
            <person name="Goker M."/>
            <person name="Detter J.C."/>
            <person name="Woyke T."/>
            <person name="Bristow J."/>
            <person name="Eisen J.A."/>
            <person name="Markowitz V."/>
            <person name="Hugenholtz P."/>
            <person name="Kyrpides N.C."/>
            <person name="Klenk H.P."/>
            <person name="Mavromatis K."/>
        </authorList>
    </citation>
    <scope>NUCLEOTIDE SEQUENCE [LARGE SCALE GENOMIC DNA]</scope>
    <source>
        <strain evidence="5">ATCC 700253 / DSM 10332 / NAL</strain>
    </source>
</reference>
<feature type="binding site" evidence="1">
    <location>
        <position position="66"/>
    </location>
    <ligand>
        <name>Zn(2+)</name>
        <dbReference type="ChEBI" id="CHEBI:29105"/>
        <label>1</label>
    </ligand>
</feature>
<dbReference type="InterPro" id="IPR011059">
    <property type="entry name" value="Metal-dep_hydrolase_composite"/>
</dbReference>
<dbReference type="InterPro" id="IPR020043">
    <property type="entry name" value="Deacetylase_Atu3266-like"/>
</dbReference>
<evidence type="ECO:0000259" key="3">
    <source>
        <dbReference type="Pfam" id="PF01979"/>
    </source>
</evidence>
<dbReference type="AlphaFoldDB" id="G8TUQ8"/>